<evidence type="ECO:0000256" key="3">
    <source>
        <dbReference type="ARBA" id="ARBA00023163"/>
    </source>
</evidence>
<keyword evidence="3" id="KW-0804">Transcription</keyword>
<dbReference type="Proteomes" id="UP000627984">
    <property type="component" value="Unassembled WGS sequence"/>
</dbReference>
<dbReference type="Pfam" id="PF01638">
    <property type="entry name" value="HxlR"/>
    <property type="match status" value="1"/>
</dbReference>
<dbReference type="InterPro" id="IPR002577">
    <property type="entry name" value="HTH_HxlR"/>
</dbReference>
<comment type="caution">
    <text evidence="6">The sequence shown here is derived from an EMBL/GenBank/DDBJ whole genome shotgun (WGS) entry which is preliminary data.</text>
</comment>
<dbReference type="PROSITE" id="PS51118">
    <property type="entry name" value="HTH_HXLR"/>
    <property type="match status" value="1"/>
</dbReference>
<dbReference type="PANTHER" id="PTHR33204:SF39">
    <property type="entry name" value="TRANSCRIPTIONAL REGULATORY PROTEIN"/>
    <property type="match status" value="1"/>
</dbReference>
<evidence type="ECO:0000256" key="4">
    <source>
        <dbReference type="SAM" id="MobiDB-lite"/>
    </source>
</evidence>
<reference evidence="6" key="1">
    <citation type="journal article" date="2014" name="Int. J. Syst. Evol. Microbiol.">
        <title>Complete genome sequence of Corynebacterium casei LMG S-19264T (=DSM 44701T), isolated from a smear-ripened cheese.</title>
        <authorList>
            <consortium name="US DOE Joint Genome Institute (JGI-PGF)"/>
            <person name="Walter F."/>
            <person name="Albersmeier A."/>
            <person name="Kalinowski J."/>
            <person name="Ruckert C."/>
        </authorList>
    </citation>
    <scope>NUCLEOTIDE SEQUENCE</scope>
    <source>
        <strain evidence="6">JCM 3093</strain>
    </source>
</reference>
<feature type="region of interest" description="Disordered" evidence="4">
    <location>
        <begin position="1"/>
        <end position="39"/>
    </location>
</feature>
<feature type="compositionally biased region" description="Basic and acidic residues" evidence="4">
    <location>
        <begin position="18"/>
        <end position="30"/>
    </location>
</feature>
<dbReference type="Gene3D" id="1.10.10.10">
    <property type="entry name" value="Winged helix-like DNA-binding domain superfamily/Winged helix DNA-binding domain"/>
    <property type="match status" value="1"/>
</dbReference>
<evidence type="ECO:0000256" key="1">
    <source>
        <dbReference type="ARBA" id="ARBA00023015"/>
    </source>
</evidence>
<evidence type="ECO:0000313" key="7">
    <source>
        <dbReference type="Proteomes" id="UP000627984"/>
    </source>
</evidence>
<dbReference type="EMBL" id="BMQD01000009">
    <property type="protein sequence ID" value="GGK69507.1"/>
    <property type="molecule type" value="Genomic_DNA"/>
</dbReference>
<evidence type="ECO:0000313" key="6">
    <source>
        <dbReference type="EMBL" id="GGK69507.1"/>
    </source>
</evidence>
<proteinExistence type="predicted"/>
<sequence>MTTPARLGDGLPPGSAARAEDHDVHGEPPRTRAGTLPPGRFADAIGGSGYLWDTGYGEAMREPLPADMFDELCPSSLNPIRFGDKWAALVIRCLEHGPRRFSELRVPLSRVTPKVLTQSLRSLERDGLVERTVHPTAVPHVEYELTPLGRSMLGPMAVACAWAREHWDELLDARESYDDRGRLDRTG</sequence>
<dbReference type="SUPFAM" id="SSF46785">
    <property type="entry name" value="Winged helix' DNA-binding domain"/>
    <property type="match status" value="1"/>
</dbReference>
<accession>A0AA37BGV3</accession>
<keyword evidence="2" id="KW-0238">DNA-binding</keyword>
<feature type="domain" description="HTH hxlR-type" evidence="5">
    <location>
        <begin position="73"/>
        <end position="171"/>
    </location>
</feature>
<dbReference type="InterPro" id="IPR036390">
    <property type="entry name" value="WH_DNA-bd_sf"/>
</dbReference>
<gene>
    <name evidence="6" type="ORF">GCM10010126_31140</name>
</gene>
<dbReference type="GO" id="GO:0003677">
    <property type="term" value="F:DNA binding"/>
    <property type="evidence" value="ECO:0007669"/>
    <property type="project" value="UniProtKB-KW"/>
</dbReference>
<dbReference type="PANTHER" id="PTHR33204">
    <property type="entry name" value="TRANSCRIPTIONAL REGULATOR, MARR FAMILY"/>
    <property type="match status" value="1"/>
</dbReference>
<name>A0AA37BGV3_9ACTN</name>
<evidence type="ECO:0000256" key="2">
    <source>
        <dbReference type="ARBA" id="ARBA00023125"/>
    </source>
</evidence>
<organism evidence="6 7">
    <name type="scientific">Planomonospora parontospora</name>
    <dbReference type="NCBI Taxonomy" id="58119"/>
    <lineage>
        <taxon>Bacteria</taxon>
        <taxon>Bacillati</taxon>
        <taxon>Actinomycetota</taxon>
        <taxon>Actinomycetes</taxon>
        <taxon>Streptosporangiales</taxon>
        <taxon>Streptosporangiaceae</taxon>
        <taxon>Planomonospora</taxon>
    </lineage>
</organism>
<dbReference type="AlphaFoldDB" id="A0AA37BGV3"/>
<protein>
    <recommendedName>
        <fullName evidence="5">HTH hxlR-type domain-containing protein</fullName>
    </recommendedName>
</protein>
<reference evidence="6" key="2">
    <citation type="submission" date="2022-09" db="EMBL/GenBank/DDBJ databases">
        <authorList>
            <person name="Sun Q."/>
            <person name="Ohkuma M."/>
        </authorList>
    </citation>
    <scope>NUCLEOTIDE SEQUENCE</scope>
    <source>
        <strain evidence="6">JCM 3093</strain>
    </source>
</reference>
<evidence type="ECO:0000259" key="5">
    <source>
        <dbReference type="PROSITE" id="PS51118"/>
    </source>
</evidence>
<keyword evidence="1" id="KW-0805">Transcription regulation</keyword>
<dbReference type="InterPro" id="IPR036388">
    <property type="entry name" value="WH-like_DNA-bd_sf"/>
</dbReference>